<gene>
    <name evidence="2" type="ORF">JMJ56_08715</name>
</gene>
<dbReference type="Proteomes" id="UP000660885">
    <property type="component" value="Unassembled WGS sequence"/>
</dbReference>
<organism evidence="2 3">
    <name type="scientific">Belnapia arida</name>
    <dbReference type="NCBI Taxonomy" id="2804533"/>
    <lineage>
        <taxon>Bacteria</taxon>
        <taxon>Pseudomonadati</taxon>
        <taxon>Pseudomonadota</taxon>
        <taxon>Alphaproteobacteria</taxon>
        <taxon>Acetobacterales</taxon>
        <taxon>Roseomonadaceae</taxon>
        <taxon>Belnapia</taxon>
    </lineage>
</organism>
<feature type="region of interest" description="Disordered" evidence="1">
    <location>
        <begin position="1"/>
        <end position="39"/>
    </location>
</feature>
<evidence type="ECO:0000313" key="3">
    <source>
        <dbReference type="Proteomes" id="UP000660885"/>
    </source>
</evidence>
<sequence length="172" mass="18775">MEPGAGSDIDTFQQAAGGGDDAAIGAGEADPGQGPEAGLQVFEQATGRGRLRRLALEGLETGDQADLTRPLGEAVIEAMRHHPAKSARRAPSSSTSRCRSDRSSRAEPARPSRAHRNPIARPYRQPGPDPPKKGHHDRTQRLYWILFIFAVSSFVHSRNERFGWRFVVRDAA</sequence>
<reference evidence="2 3" key="1">
    <citation type="submission" date="2021-01" db="EMBL/GenBank/DDBJ databases">
        <title>Belnapia mucosa sp. nov. and Belnapia arida sp. nov., isolated from the Tabernas Desert (Almeria, Spain).</title>
        <authorList>
            <person name="Molina-Menor E."/>
            <person name="Vidal-Verdu A."/>
            <person name="Calonge A."/>
            <person name="Satari L."/>
            <person name="Pereto J."/>
            <person name="Porcar M."/>
        </authorList>
    </citation>
    <scope>NUCLEOTIDE SEQUENCE [LARGE SCALE GENOMIC DNA]</scope>
    <source>
        <strain evidence="2 3">T18</strain>
    </source>
</reference>
<dbReference type="EMBL" id="JAETWB010000002">
    <property type="protein sequence ID" value="MBL6078086.1"/>
    <property type="molecule type" value="Genomic_DNA"/>
</dbReference>
<protein>
    <submittedName>
        <fullName evidence="2">Uncharacterized protein</fullName>
    </submittedName>
</protein>
<proteinExistence type="predicted"/>
<evidence type="ECO:0000313" key="2">
    <source>
        <dbReference type="EMBL" id="MBL6078086.1"/>
    </source>
</evidence>
<feature type="compositionally biased region" description="Low complexity" evidence="1">
    <location>
        <begin position="21"/>
        <end position="32"/>
    </location>
</feature>
<accession>A0ABS1U457</accession>
<evidence type="ECO:0000256" key="1">
    <source>
        <dbReference type="SAM" id="MobiDB-lite"/>
    </source>
</evidence>
<feature type="compositionally biased region" description="Basic and acidic residues" evidence="1">
    <location>
        <begin position="98"/>
        <end position="110"/>
    </location>
</feature>
<comment type="caution">
    <text evidence="2">The sequence shown here is derived from an EMBL/GenBank/DDBJ whole genome shotgun (WGS) entry which is preliminary data.</text>
</comment>
<keyword evidence="3" id="KW-1185">Reference proteome</keyword>
<name>A0ABS1U457_9PROT</name>
<feature type="region of interest" description="Disordered" evidence="1">
    <location>
        <begin position="57"/>
        <end position="136"/>
    </location>
</feature>
<dbReference type="RefSeq" id="WP_202831232.1">
    <property type="nucleotide sequence ID" value="NZ_JAETWB010000002.1"/>
</dbReference>